<evidence type="ECO:0000256" key="5">
    <source>
        <dbReference type="ARBA" id="ARBA00022989"/>
    </source>
</evidence>
<dbReference type="GO" id="GO:0005886">
    <property type="term" value="C:plasma membrane"/>
    <property type="evidence" value="ECO:0007669"/>
    <property type="project" value="TreeGrafter"/>
</dbReference>
<accession>A0A6I9XBF2</accession>
<evidence type="ECO:0000256" key="1">
    <source>
        <dbReference type="ARBA" id="ARBA00004141"/>
    </source>
</evidence>
<evidence type="ECO:0000256" key="7">
    <source>
        <dbReference type="SAM" id="Phobius"/>
    </source>
</evidence>
<feature type="transmembrane region" description="Helical" evidence="7">
    <location>
        <begin position="506"/>
        <end position="528"/>
    </location>
</feature>
<evidence type="ECO:0000313" key="9">
    <source>
        <dbReference type="RefSeq" id="XP_011642152.1"/>
    </source>
</evidence>
<dbReference type="CTD" id="39461"/>
<keyword evidence="8" id="KW-1185">Reference proteome</keyword>
<comment type="subcellular location">
    <subcellularLocation>
        <location evidence="1">Membrane</location>
        <topology evidence="1">Multi-pass membrane protein</topology>
    </subcellularLocation>
</comment>
<feature type="transmembrane region" description="Helical" evidence="7">
    <location>
        <begin position="540"/>
        <end position="559"/>
    </location>
</feature>
<feature type="transmembrane region" description="Helical" evidence="7">
    <location>
        <begin position="123"/>
        <end position="146"/>
    </location>
</feature>
<dbReference type="AlphaFoldDB" id="A0A6I9XBF2"/>
<evidence type="ECO:0000256" key="4">
    <source>
        <dbReference type="ARBA" id="ARBA00022692"/>
    </source>
</evidence>
<organism evidence="8 9">
    <name type="scientific">Pogonomyrmex barbatus</name>
    <name type="common">red harvester ant</name>
    <dbReference type="NCBI Taxonomy" id="144034"/>
    <lineage>
        <taxon>Eukaryota</taxon>
        <taxon>Metazoa</taxon>
        <taxon>Ecdysozoa</taxon>
        <taxon>Arthropoda</taxon>
        <taxon>Hexapoda</taxon>
        <taxon>Insecta</taxon>
        <taxon>Pterygota</taxon>
        <taxon>Neoptera</taxon>
        <taxon>Endopterygota</taxon>
        <taxon>Hymenoptera</taxon>
        <taxon>Apocrita</taxon>
        <taxon>Aculeata</taxon>
        <taxon>Formicoidea</taxon>
        <taxon>Formicidae</taxon>
        <taxon>Myrmicinae</taxon>
        <taxon>Pogonomyrmex</taxon>
    </lineage>
</organism>
<dbReference type="GO" id="GO:0008504">
    <property type="term" value="F:monoamine transmembrane transporter activity"/>
    <property type="evidence" value="ECO:0007669"/>
    <property type="project" value="TreeGrafter"/>
</dbReference>
<feature type="transmembrane region" description="Helical" evidence="7">
    <location>
        <begin position="571"/>
        <end position="594"/>
    </location>
</feature>
<feature type="transmembrane region" description="Helical" evidence="7">
    <location>
        <begin position="442"/>
        <end position="463"/>
    </location>
</feature>
<dbReference type="KEGG" id="pbar:105430335"/>
<keyword evidence="5 7" id="KW-1133">Transmembrane helix</keyword>
<dbReference type="InterPro" id="IPR002259">
    <property type="entry name" value="Eqnu_transpt"/>
</dbReference>
<feature type="transmembrane region" description="Helical" evidence="7">
    <location>
        <begin position="192"/>
        <end position="211"/>
    </location>
</feature>
<keyword evidence="4 7" id="KW-0812">Transmembrane</keyword>
<evidence type="ECO:0000256" key="6">
    <source>
        <dbReference type="ARBA" id="ARBA00023136"/>
    </source>
</evidence>
<dbReference type="OrthoDB" id="10014563at2759"/>
<dbReference type="PANTHER" id="PTHR10332">
    <property type="entry name" value="EQUILIBRATIVE NUCLEOSIDE TRANSPORTER"/>
    <property type="match status" value="1"/>
</dbReference>
<feature type="transmembrane region" description="Helical" evidence="7">
    <location>
        <begin position="475"/>
        <end position="499"/>
    </location>
</feature>
<sequence length="706" mass="77599">MSKHALEGKEKTWYAVRGNKYRSDQVRDQIIPDHSGGQEANTRAREKLETRTRVRVQWTRESSLEYQVIRLFELSSSADFFSGNMDENLSRGYVQLGKARGMNEFKFSNGFKHLSPPVDKYNFIYAALIIGGIGFLLPYNSFIIAADYFQARYPGTTVIFDMSVVYIIMAFFAVFANNILVETLSLNTRITFGYLVSFVILNFVVICEIWWELFGVATSYTVNLVAVAIVSLGCTVQQSSFYGYTSMLPSRYTQAVMTGESVAGFWVSMNRIVTKSLLDDERGNTSMFFIVTNMTILLCFVLHQVVQKTDFVQFYITLCQERNRITLEPTEDVGLMDPLDQVGDPSKGQYGVLKIQTSPLATESASGSADLNATGQYSAFSFSNPVYEPSAPSGNPPDSAGPTYKVEDVVIMRGAYGTQSTSTPWSGIKRGLLARLEVAKLIFPYMTSIGVAYFVTLCLYPGIVSEIISCKFESWMPVILMTAFNASDLLGKVFALIPYEWKRTQLLYFSSARVILIPLFLLCAIPRGTPILSGEGYPLLFSWLLGLTNGIVGSIPMIQAPSKVPEEHRELAGNIMTLSYTTGLTIGSLLAYMMDACLGPPVQVKDVCSKMTKAQVGQLSTTSFANITASALTTAISSSLPTIERTTVVPKPKTTVNVVTTIMMSTLLSNSTVSLLSDGGSLDASTTALPKILANVTLTSNAILQH</sequence>
<dbReference type="Pfam" id="PF01733">
    <property type="entry name" value="Nucleoside_tran"/>
    <property type="match status" value="2"/>
</dbReference>
<protein>
    <submittedName>
        <fullName evidence="9">Equilibrative nucleoside transporter 4</fullName>
    </submittedName>
</protein>
<dbReference type="Proteomes" id="UP000504615">
    <property type="component" value="Unplaced"/>
</dbReference>
<feature type="transmembrane region" description="Helical" evidence="7">
    <location>
        <begin position="287"/>
        <end position="306"/>
    </location>
</feature>
<dbReference type="PANTHER" id="PTHR10332:SF10">
    <property type="entry name" value="EQUILIBRATIVE NUCLEOSIDE TRANSPORTER 4"/>
    <property type="match status" value="1"/>
</dbReference>
<dbReference type="GeneID" id="105430335"/>
<keyword evidence="3" id="KW-0813">Transport</keyword>
<proteinExistence type="inferred from homology"/>
<comment type="similarity">
    <text evidence="2">Belongs to the SLC29A/ENT transporter (TC 2.A.57) family.</text>
</comment>
<evidence type="ECO:0000256" key="3">
    <source>
        <dbReference type="ARBA" id="ARBA00022448"/>
    </source>
</evidence>
<evidence type="ECO:0000256" key="2">
    <source>
        <dbReference type="ARBA" id="ARBA00007965"/>
    </source>
</evidence>
<gene>
    <name evidence="9" type="primary">LOC105430335</name>
</gene>
<dbReference type="RefSeq" id="XP_011642152.1">
    <property type="nucleotide sequence ID" value="XM_011643850.1"/>
</dbReference>
<evidence type="ECO:0000313" key="8">
    <source>
        <dbReference type="Proteomes" id="UP000504615"/>
    </source>
</evidence>
<dbReference type="GO" id="GO:0005337">
    <property type="term" value="F:nucleoside transmembrane transporter activity"/>
    <property type="evidence" value="ECO:0007669"/>
    <property type="project" value="InterPro"/>
</dbReference>
<name>A0A6I9XBF2_9HYME</name>
<feature type="transmembrane region" description="Helical" evidence="7">
    <location>
        <begin position="158"/>
        <end position="180"/>
    </location>
</feature>
<keyword evidence="6 7" id="KW-0472">Membrane</keyword>
<reference evidence="9" key="1">
    <citation type="submission" date="2025-08" db="UniProtKB">
        <authorList>
            <consortium name="RefSeq"/>
        </authorList>
    </citation>
    <scope>IDENTIFICATION</scope>
</reference>